<dbReference type="Pfam" id="PF02885">
    <property type="entry name" value="Glycos_trans_3N"/>
    <property type="match status" value="1"/>
</dbReference>
<dbReference type="Gene3D" id="3.90.1170.30">
    <property type="entry name" value="Pyrimidine nucleoside phosphorylase-like, C-terminal domain"/>
    <property type="match status" value="1"/>
</dbReference>
<dbReference type="Pfam" id="PF00591">
    <property type="entry name" value="Glycos_transf_3"/>
    <property type="match status" value="1"/>
</dbReference>
<dbReference type="EC" id="2.4.2.2" evidence="8"/>
<comment type="catalytic activity">
    <reaction evidence="5">
        <text>thymidine + phosphate = 2-deoxy-alpha-D-ribose 1-phosphate + thymine</text>
        <dbReference type="Rhea" id="RHEA:16037"/>
        <dbReference type="ChEBI" id="CHEBI:17748"/>
        <dbReference type="ChEBI" id="CHEBI:17821"/>
        <dbReference type="ChEBI" id="CHEBI:43474"/>
        <dbReference type="ChEBI" id="CHEBI:57259"/>
        <dbReference type="EC" id="2.4.2.4"/>
    </reaction>
</comment>
<organism evidence="8">
    <name type="scientific">uncultured Mycoplasmataceae bacterium</name>
    <dbReference type="NCBI Taxonomy" id="300027"/>
    <lineage>
        <taxon>Bacteria</taxon>
        <taxon>Bacillati</taxon>
        <taxon>Mycoplasmatota</taxon>
        <taxon>Mollicutes</taxon>
        <taxon>Mycoplasmataceae</taxon>
        <taxon>environmental samples</taxon>
    </lineage>
</organism>
<dbReference type="PIRSF" id="PIRSF000478">
    <property type="entry name" value="TP_PyNP"/>
    <property type="match status" value="1"/>
</dbReference>
<dbReference type="GO" id="GO:0004645">
    <property type="term" value="F:1,4-alpha-oligoglucan phosphorylase activity"/>
    <property type="evidence" value="ECO:0007669"/>
    <property type="project" value="InterPro"/>
</dbReference>
<proteinExistence type="inferred from homology"/>
<evidence type="ECO:0000256" key="4">
    <source>
        <dbReference type="ARBA" id="ARBA00022679"/>
    </source>
</evidence>
<dbReference type="InterPro" id="IPR036566">
    <property type="entry name" value="PYNP-like_C_sf"/>
</dbReference>
<dbReference type="SUPFAM" id="SSF54680">
    <property type="entry name" value="Pyrimidine nucleoside phosphorylase C-terminal domain"/>
    <property type="match status" value="1"/>
</dbReference>
<comment type="function">
    <text evidence="6">The enzymes which catalyze the reversible phosphorolysis of pyrimidine nucleosides are involved in the degradation of these compounds and in their utilization as carbon and energy sources, or in the rescue of pyrimidine bases for nucleotide synthesis.</text>
</comment>
<evidence type="ECO:0000256" key="3">
    <source>
        <dbReference type="ARBA" id="ARBA00022676"/>
    </source>
</evidence>
<evidence type="ECO:0000256" key="1">
    <source>
        <dbReference type="ARBA" id="ARBA00006915"/>
    </source>
</evidence>
<dbReference type="Gene3D" id="1.20.970.10">
    <property type="entry name" value="Transferase, Pyrimidine Nucleoside Phosphorylase, Chain C"/>
    <property type="match status" value="1"/>
</dbReference>
<dbReference type="InterPro" id="IPR000312">
    <property type="entry name" value="Glycosyl_Trfase_fam3"/>
</dbReference>
<evidence type="ECO:0000256" key="2">
    <source>
        <dbReference type="ARBA" id="ARBA00011738"/>
    </source>
</evidence>
<comment type="subunit">
    <text evidence="2">Homodimer.</text>
</comment>
<evidence type="ECO:0000256" key="5">
    <source>
        <dbReference type="ARBA" id="ARBA00048550"/>
    </source>
</evidence>
<dbReference type="Pfam" id="PF07831">
    <property type="entry name" value="PYNP_C"/>
    <property type="match status" value="1"/>
</dbReference>
<name>A0A6G9HHT9_9MOLU</name>
<dbReference type="InterPro" id="IPR018090">
    <property type="entry name" value="Pyrmidine_PPas_bac/euk"/>
</dbReference>
<dbReference type="PANTHER" id="PTHR10515:SF0">
    <property type="entry name" value="THYMIDINE PHOSPHORYLASE"/>
    <property type="match status" value="1"/>
</dbReference>
<dbReference type="SMART" id="SM00941">
    <property type="entry name" value="PYNP_C"/>
    <property type="match status" value="1"/>
</dbReference>
<protein>
    <submittedName>
        <fullName evidence="8">Pyrimidine-nucleoside phosphorylase</fullName>
        <ecNumber evidence="8">2.4.2.2</ecNumber>
    </submittedName>
</protein>
<dbReference type="SUPFAM" id="SSF52418">
    <property type="entry name" value="Nucleoside phosphorylase/phosphoribosyltransferase catalytic domain"/>
    <property type="match status" value="1"/>
</dbReference>
<dbReference type="NCBIfam" id="NF004490">
    <property type="entry name" value="PRK05820.1"/>
    <property type="match status" value="1"/>
</dbReference>
<dbReference type="EMBL" id="MN991199">
    <property type="protein sequence ID" value="QIQ09920.1"/>
    <property type="molecule type" value="Genomic_DNA"/>
</dbReference>
<dbReference type="GO" id="GO:0009032">
    <property type="term" value="F:thymidine phosphorylase activity"/>
    <property type="evidence" value="ECO:0007669"/>
    <property type="project" value="UniProtKB-EC"/>
</dbReference>
<dbReference type="InterPro" id="IPR017459">
    <property type="entry name" value="Glycosyl_Trfase_fam3_N_dom"/>
</dbReference>
<gene>
    <name evidence="8" type="primary">pdp</name>
    <name evidence="8" type="ORF">PlMoll_0830</name>
</gene>
<dbReference type="SUPFAM" id="SSF47648">
    <property type="entry name" value="Nucleoside phosphorylase/phosphoribosyltransferase N-terminal domain"/>
    <property type="match status" value="1"/>
</dbReference>
<keyword evidence="3 8" id="KW-0328">Glycosyltransferase</keyword>
<evidence type="ECO:0000313" key="8">
    <source>
        <dbReference type="EMBL" id="QIQ09920.1"/>
    </source>
</evidence>
<dbReference type="GO" id="GO:0005829">
    <property type="term" value="C:cytosol"/>
    <property type="evidence" value="ECO:0007669"/>
    <property type="project" value="TreeGrafter"/>
</dbReference>
<dbReference type="InterPro" id="IPR036320">
    <property type="entry name" value="Glycosyl_Trfase_fam3_N_dom_sf"/>
</dbReference>
<dbReference type="InterPro" id="IPR035902">
    <property type="entry name" value="Nuc_phospho_transferase"/>
</dbReference>
<keyword evidence="4 8" id="KW-0808">Transferase</keyword>
<dbReference type="NCBIfam" id="TIGR02644">
    <property type="entry name" value="Y_phosphoryl"/>
    <property type="match status" value="1"/>
</dbReference>
<dbReference type="InterPro" id="IPR000053">
    <property type="entry name" value="Thymidine/pyrmidine_PPase"/>
</dbReference>
<reference evidence="8" key="1">
    <citation type="journal article" date="2020" name="J. ISSAAS">
        <title>Lactobacilli and other gastrointestinal microbiota of Peromyscus leucopus, reservoir host for agents of Lyme disease and other zoonoses in North America.</title>
        <authorList>
            <person name="Milovic A."/>
            <person name="Bassam K."/>
            <person name="Shao H."/>
            <person name="Chatzistamou I."/>
            <person name="Tufts D.M."/>
            <person name="Diuk-Wasser M."/>
            <person name="Barbour A.G."/>
        </authorList>
    </citation>
    <scope>NUCLEOTIDE SEQUENCE</scope>
    <source>
        <strain evidence="8">LL85</strain>
    </source>
</reference>
<dbReference type="AlphaFoldDB" id="A0A6G9HHT9"/>
<evidence type="ECO:0000256" key="6">
    <source>
        <dbReference type="ARBA" id="ARBA00056338"/>
    </source>
</evidence>
<dbReference type="FunFam" id="3.40.1030.10:FF:000003">
    <property type="entry name" value="Pyrimidine-nucleoside phosphorylase"/>
    <property type="match status" value="1"/>
</dbReference>
<accession>A0A6G9HHT9</accession>
<dbReference type="Gene3D" id="3.40.1030.10">
    <property type="entry name" value="Nucleoside phosphorylase/phosphoribosyltransferase catalytic domain"/>
    <property type="match status" value="1"/>
</dbReference>
<dbReference type="GO" id="GO:0006206">
    <property type="term" value="P:pyrimidine nucleobase metabolic process"/>
    <property type="evidence" value="ECO:0007669"/>
    <property type="project" value="InterPro"/>
</dbReference>
<dbReference type="InterPro" id="IPR013102">
    <property type="entry name" value="PYNP_C"/>
</dbReference>
<comment type="similarity">
    <text evidence="1">Belongs to the thymidine/pyrimidine-nucleoside phosphorylase family.</text>
</comment>
<evidence type="ECO:0000259" key="7">
    <source>
        <dbReference type="SMART" id="SM00941"/>
    </source>
</evidence>
<sequence>MNFLGIIEKQRTKKPLTKEEVEFAINQYVNDKIPDYQFAAFIMAININNIGLEQTYWLTNSMLHSGNTVDFSSIKGIKIDKHSTGGVGDKVSVIIGPILAACGLKVAKMSGPGLGHTGGTIDKLNSIGVNTNLTLQQCKKLLKDNGIFIASQTDDIVPADKKIYALRNATSTVDSLPLIASSIASKKVAMGTDYIFIDVKVGDGGFCETYDKAFKLGKILISIIKKFNRKSIVHITNMNQPLGRSIGNCIEMKTTIEFLDGKPESKDVKELIYEFSSDILVATKICKNKKEAYEKIDEVINSKKALEVFKKWISSQHANANEVCKNKFFKPKYSLEIKADKSGYVKYKSAREVGMISFLLGAGREVKGAPIDFQAGVYLNKIINEKVNKGETVATLYSSKKINSLLIQKFKKNILYSNSKFKELPVIVKVIK</sequence>
<dbReference type="PANTHER" id="PTHR10515">
    <property type="entry name" value="THYMIDINE PHOSPHORYLASE"/>
    <property type="match status" value="1"/>
</dbReference>
<feature type="domain" description="Pyrimidine nucleoside phosphorylase C-terminal" evidence="7">
    <location>
        <begin position="344"/>
        <end position="417"/>
    </location>
</feature>
<dbReference type="GO" id="GO:0006213">
    <property type="term" value="P:pyrimidine nucleoside metabolic process"/>
    <property type="evidence" value="ECO:0007669"/>
    <property type="project" value="InterPro"/>
</dbReference>